<dbReference type="Proteomes" id="UP001497516">
    <property type="component" value="Chromosome 3"/>
</dbReference>
<dbReference type="Gene3D" id="3.30.420.10">
    <property type="entry name" value="Ribonuclease H-like superfamily/Ribonuclease H"/>
    <property type="match status" value="1"/>
</dbReference>
<dbReference type="InterPro" id="IPR002156">
    <property type="entry name" value="RNaseH_domain"/>
</dbReference>
<evidence type="ECO:0000259" key="1">
    <source>
        <dbReference type="Pfam" id="PF13456"/>
    </source>
</evidence>
<dbReference type="EMBL" id="OZ034816">
    <property type="protein sequence ID" value="CAL1376390.1"/>
    <property type="molecule type" value="Genomic_DNA"/>
</dbReference>
<accession>A0AAV2DSB5</accession>
<reference evidence="2 3" key="1">
    <citation type="submission" date="2024-04" db="EMBL/GenBank/DDBJ databases">
        <authorList>
            <person name="Fracassetti M."/>
        </authorList>
    </citation>
    <scope>NUCLEOTIDE SEQUENCE [LARGE SCALE GENOMIC DNA]</scope>
</reference>
<evidence type="ECO:0000313" key="2">
    <source>
        <dbReference type="EMBL" id="CAL1376390.1"/>
    </source>
</evidence>
<protein>
    <recommendedName>
        <fullName evidence="1">RNase H type-1 domain-containing protein</fullName>
    </recommendedName>
</protein>
<proteinExistence type="predicted"/>
<dbReference type="InterPro" id="IPR036397">
    <property type="entry name" value="RNaseH_sf"/>
</dbReference>
<dbReference type="PANTHER" id="PTHR47074">
    <property type="entry name" value="BNAC02G40300D PROTEIN"/>
    <property type="match status" value="1"/>
</dbReference>
<dbReference type="AlphaFoldDB" id="A0AAV2DSB5"/>
<organism evidence="2 3">
    <name type="scientific">Linum trigynum</name>
    <dbReference type="NCBI Taxonomy" id="586398"/>
    <lineage>
        <taxon>Eukaryota</taxon>
        <taxon>Viridiplantae</taxon>
        <taxon>Streptophyta</taxon>
        <taxon>Embryophyta</taxon>
        <taxon>Tracheophyta</taxon>
        <taxon>Spermatophyta</taxon>
        <taxon>Magnoliopsida</taxon>
        <taxon>eudicotyledons</taxon>
        <taxon>Gunneridae</taxon>
        <taxon>Pentapetalae</taxon>
        <taxon>rosids</taxon>
        <taxon>fabids</taxon>
        <taxon>Malpighiales</taxon>
        <taxon>Linaceae</taxon>
        <taxon>Linum</taxon>
    </lineage>
</organism>
<dbReference type="InterPro" id="IPR052929">
    <property type="entry name" value="RNase_H-like_EbsB-rel"/>
</dbReference>
<sequence>MEVVAILWRIWRSRNWVVFEGKQFGVPVLLRQFHQQVEEWVRLPVEPVSRSLLPLPRMSKSAQADAVVCQWDGATSHGTHSAGGFVIFNSAREVLFVQGIQFPGVQDPTVVELLALREALLGCLGHGVEDVRFEGDAKTVIDKINQADSRDSRMGAVLEEVIHYFAAHPGFSIRFVGRRNNRAAHLVARKALTLYPATSRFFDFQAWLNSRM</sequence>
<name>A0AAV2DSB5_9ROSI</name>
<gene>
    <name evidence="2" type="ORF">LTRI10_LOCUS18124</name>
</gene>
<evidence type="ECO:0000313" key="3">
    <source>
        <dbReference type="Proteomes" id="UP001497516"/>
    </source>
</evidence>
<dbReference type="InterPro" id="IPR012337">
    <property type="entry name" value="RNaseH-like_sf"/>
</dbReference>
<keyword evidence="3" id="KW-1185">Reference proteome</keyword>
<dbReference type="Pfam" id="PF13456">
    <property type="entry name" value="RVT_3"/>
    <property type="match status" value="1"/>
</dbReference>
<dbReference type="GO" id="GO:0004523">
    <property type="term" value="F:RNA-DNA hybrid ribonuclease activity"/>
    <property type="evidence" value="ECO:0007669"/>
    <property type="project" value="InterPro"/>
</dbReference>
<dbReference type="SUPFAM" id="SSF53098">
    <property type="entry name" value="Ribonuclease H-like"/>
    <property type="match status" value="1"/>
</dbReference>
<dbReference type="PANTHER" id="PTHR47074:SF75">
    <property type="entry name" value="RNASE H TYPE-1 DOMAIN-CONTAINING PROTEIN"/>
    <property type="match status" value="1"/>
</dbReference>
<feature type="domain" description="RNase H type-1" evidence="1">
    <location>
        <begin position="72"/>
        <end position="191"/>
    </location>
</feature>
<dbReference type="GO" id="GO:0003676">
    <property type="term" value="F:nucleic acid binding"/>
    <property type="evidence" value="ECO:0007669"/>
    <property type="project" value="InterPro"/>
</dbReference>